<feature type="active site" description="Proton donor" evidence="3">
    <location>
        <position position="312"/>
    </location>
</feature>
<dbReference type="Gene3D" id="3.40.50.1820">
    <property type="entry name" value="alpha/beta hydrolase"/>
    <property type="match status" value="1"/>
</dbReference>
<evidence type="ECO:0000256" key="1">
    <source>
        <dbReference type="ARBA" id="ARBA00010088"/>
    </source>
</evidence>
<evidence type="ECO:0000256" key="2">
    <source>
        <dbReference type="ARBA" id="ARBA00022801"/>
    </source>
</evidence>
<dbReference type="RefSeq" id="XP_033593960.1">
    <property type="nucleotide sequence ID" value="XM_033738008.1"/>
</dbReference>
<dbReference type="GO" id="GO:0004301">
    <property type="term" value="F:epoxide hydrolase activity"/>
    <property type="evidence" value="ECO:0007669"/>
    <property type="project" value="TreeGrafter"/>
</dbReference>
<reference evidence="5" key="1">
    <citation type="journal article" date="2020" name="Stud. Mycol.">
        <title>101 Dothideomycetes genomes: a test case for predicting lifestyles and emergence of pathogens.</title>
        <authorList>
            <person name="Haridas S."/>
            <person name="Albert R."/>
            <person name="Binder M."/>
            <person name="Bloem J."/>
            <person name="Labutti K."/>
            <person name="Salamov A."/>
            <person name="Andreopoulos B."/>
            <person name="Baker S."/>
            <person name="Barry K."/>
            <person name="Bills G."/>
            <person name="Bluhm B."/>
            <person name="Cannon C."/>
            <person name="Castanera R."/>
            <person name="Culley D."/>
            <person name="Daum C."/>
            <person name="Ezra D."/>
            <person name="Gonzalez J."/>
            <person name="Henrissat B."/>
            <person name="Kuo A."/>
            <person name="Liang C."/>
            <person name="Lipzen A."/>
            <person name="Lutzoni F."/>
            <person name="Magnuson J."/>
            <person name="Mondo S."/>
            <person name="Nolan M."/>
            <person name="Ohm R."/>
            <person name="Pangilinan J."/>
            <person name="Park H.-J."/>
            <person name="Ramirez L."/>
            <person name="Alfaro M."/>
            <person name="Sun H."/>
            <person name="Tritt A."/>
            <person name="Yoshinaga Y."/>
            <person name="Zwiers L.-H."/>
            <person name="Turgeon B."/>
            <person name="Goodwin S."/>
            <person name="Spatafora J."/>
            <person name="Crous P."/>
            <person name="Grigoriev I."/>
        </authorList>
    </citation>
    <scope>NUCLEOTIDE SEQUENCE</scope>
    <source>
        <strain evidence="5">CBS 113389</strain>
    </source>
</reference>
<feature type="active site" description="Nucleophile" evidence="3">
    <location>
        <position position="183"/>
    </location>
</feature>
<keyword evidence="2 5" id="KW-0378">Hydrolase</keyword>
<accession>A0A6A6Q5P8</accession>
<dbReference type="OrthoDB" id="7130006at2759"/>
<gene>
    <name evidence="5" type="ORF">BDY17DRAFT_342157</name>
</gene>
<protein>
    <submittedName>
        <fullName evidence="5">Alpha/Beta hydrolase protein</fullName>
    </submittedName>
</protein>
<dbReference type="PRINTS" id="PR00412">
    <property type="entry name" value="EPOXHYDRLASE"/>
</dbReference>
<evidence type="ECO:0000256" key="3">
    <source>
        <dbReference type="PIRSR" id="PIRSR001112-1"/>
    </source>
</evidence>
<dbReference type="Pfam" id="PF06441">
    <property type="entry name" value="EHN"/>
    <property type="match status" value="1"/>
</dbReference>
<organism evidence="5 6">
    <name type="scientific">Neohortaea acidophila</name>
    <dbReference type="NCBI Taxonomy" id="245834"/>
    <lineage>
        <taxon>Eukaryota</taxon>
        <taxon>Fungi</taxon>
        <taxon>Dikarya</taxon>
        <taxon>Ascomycota</taxon>
        <taxon>Pezizomycotina</taxon>
        <taxon>Dothideomycetes</taxon>
        <taxon>Dothideomycetidae</taxon>
        <taxon>Mycosphaerellales</taxon>
        <taxon>Teratosphaeriaceae</taxon>
        <taxon>Neohortaea</taxon>
    </lineage>
</organism>
<dbReference type="SUPFAM" id="SSF53474">
    <property type="entry name" value="alpha/beta-Hydrolases"/>
    <property type="match status" value="1"/>
</dbReference>
<dbReference type="Proteomes" id="UP000799767">
    <property type="component" value="Unassembled WGS sequence"/>
</dbReference>
<sequence>MAELQDIKPFDPTIPQAEVDRLKRKLEDTRLPPKPIVPEAQDGDAYGPPATWAKKLRDAWVNDFDWSEHQERINSAPHFMYHHPEGIKIHFLHSKSPREDAIPLIMCHGWPGSFYEFNQVWGPLANPPSKDLPAFNVVVPSLPGYGFSDWPPRSKWTLQDTARIFDALMKRLGYNKYYFHGGDWAHWIGREMGCRYTDSCKLIHFNFAPSPLPKLNHRGRNEYTPRELEVQGRVDDWLENHMGYAIEMRTRPMTIGWGFHDNPIGIMMFVGEKYLEAAAPESWETRYWTQHVLATCSIYFFTGTIMPSMLCYYENVRHEHFAEFAIDPSIRITVPFGYTSFYWDTEPSSKRAVERTGNLVFYKERDDAGHYVAAESPNSIIQDVRALAVQEWHKAVRS</sequence>
<dbReference type="GO" id="GO:0097176">
    <property type="term" value="P:epoxide metabolic process"/>
    <property type="evidence" value="ECO:0007669"/>
    <property type="project" value="TreeGrafter"/>
</dbReference>
<dbReference type="PANTHER" id="PTHR21661">
    <property type="entry name" value="EPOXIDE HYDROLASE 1-RELATED"/>
    <property type="match status" value="1"/>
</dbReference>
<dbReference type="EMBL" id="MU001631">
    <property type="protein sequence ID" value="KAF2487391.1"/>
    <property type="molecule type" value="Genomic_DNA"/>
</dbReference>
<feature type="domain" description="Epoxide hydrolase N-terminal" evidence="4">
    <location>
        <begin position="7"/>
        <end position="117"/>
    </location>
</feature>
<dbReference type="InterPro" id="IPR029058">
    <property type="entry name" value="AB_hydrolase_fold"/>
</dbReference>
<dbReference type="PANTHER" id="PTHR21661:SF79">
    <property type="entry name" value="EPOXIDE HYDROLASE"/>
    <property type="match status" value="1"/>
</dbReference>
<dbReference type="InterPro" id="IPR016292">
    <property type="entry name" value="Epoxide_hydrolase"/>
</dbReference>
<dbReference type="GeneID" id="54479010"/>
<comment type="similarity">
    <text evidence="1">Belongs to the peptidase S33 family.</text>
</comment>
<dbReference type="InterPro" id="IPR010497">
    <property type="entry name" value="Epoxide_hydro_N"/>
</dbReference>
<evidence type="ECO:0000259" key="4">
    <source>
        <dbReference type="Pfam" id="PF06441"/>
    </source>
</evidence>
<proteinExistence type="inferred from homology"/>
<evidence type="ECO:0000313" key="5">
    <source>
        <dbReference type="EMBL" id="KAF2487391.1"/>
    </source>
</evidence>
<dbReference type="InterPro" id="IPR000639">
    <property type="entry name" value="Epox_hydrolase-like"/>
</dbReference>
<dbReference type="PIRSF" id="PIRSF001112">
    <property type="entry name" value="Epoxide_hydrolase"/>
    <property type="match status" value="1"/>
</dbReference>
<name>A0A6A6Q5P8_9PEZI</name>
<dbReference type="AlphaFoldDB" id="A0A6A6Q5P8"/>
<keyword evidence="6" id="KW-1185">Reference proteome</keyword>
<feature type="active site" description="Proton acceptor" evidence="3">
    <location>
        <position position="370"/>
    </location>
</feature>
<evidence type="ECO:0000313" key="6">
    <source>
        <dbReference type="Proteomes" id="UP000799767"/>
    </source>
</evidence>